<reference evidence="1" key="2">
    <citation type="journal article" date="2023" name="IMA Fungus">
        <title>Comparative genomic study of the Penicillium genus elucidates a diverse pangenome and 15 lateral gene transfer events.</title>
        <authorList>
            <person name="Petersen C."/>
            <person name="Sorensen T."/>
            <person name="Nielsen M.R."/>
            <person name="Sondergaard T.E."/>
            <person name="Sorensen J.L."/>
            <person name="Fitzpatrick D.A."/>
            <person name="Frisvad J.C."/>
            <person name="Nielsen K.L."/>
        </authorList>
    </citation>
    <scope>NUCLEOTIDE SEQUENCE</scope>
    <source>
        <strain evidence="1">IBT 35673</strain>
    </source>
</reference>
<dbReference type="Proteomes" id="UP001147695">
    <property type="component" value="Unassembled WGS sequence"/>
</dbReference>
<gene>
    <name evidence="1" type="ORF">N7452_008670</name>
</gene>
<comment type="caution">
    <text evidence="1">The sequence shown here is derived from an EMBL/GenBank/DDBJ whole genome shotgun (WGS) entry which is preliminary data.</text>
</comment>
<accession>A0A9W9UBI1</accession>
<dbReference type="EMBL" id="JAPZBQ010000005">
    <property type="protein sequence ID" value="KAJ5328280.1"/>
    <property type="molecule type" value="Genomic_DNA"/>
</dbReference>
<evidence type="ECO:0000313" key="2">
    <source>
        <dbReference type="Proteomes" id="UP001147695"/>
    </source>
</evidence>
<reference evidence="1" key="1">
    <citation type="submission" date="2022-12" db="EMBL/GenBank/DDBJ databases">
        <authorList>
            <person name="Petersen C."/>
        </authorList>
    </citation>
    <scope>NUCLEOTIDE SEQUENCE</scope>
    <source>
        <strain evidence="1">IBT 35673</strain>
    </source>
</reference>
<sequence length="157" mass="18496">MLREGMFIDNETGFNFIEDDESPEYTHWVTVDYATYPDITPNLEGDILMQFLSDHMRHNQCRIDPKPKHHDYPWVQSIPVYAERDLDKYEVVAIAIEQCNWYAKEIREGRISVDRKRIFRGGVPTSETLPPETSVDLEDRILDQLLWGGENIECEFE</sequence>
<protein>
    <submittedName>
        <fullName evidence="1">Uncharacterized protein</fullName>
    </submittedName>
</protein>
<organism evidence="1 2">
    <name type="scientific">Penicillium brevicompactum</name>
    <dbReference type="NCBI Taxonomy" id="5074"/>
    <lineage>
        <taxon>Eukaryota</taxon>
        <taxon>Fungi</taxon>
        <taxon>Dikarya</taxon>
        <taxon>Ascomycota</taxon>
        <taxon>Pezizomycotina</taxon>
        <taxon>Eurotiomycetes</taxon>
        <taxon>Eurotiomycetidae</taxon>
        <taxon>Eurotiales</taxon>
        <taxon>Aspergillaceae</taxon>
        <taxon>Penicillium</taxon>
    </lineage>
</organism>
<proteinExistence type="predicted"/>
<evidence type="ECO:0000313" key="1">
    <source>
        <dbReference type="EMBL" id="KAJ5328280.1"/>
    </source>
</evidence>
<dbReference type="AlphaFoldDB" id="A0A9W9UBI1"/>
<name>A0A9W9UBI1_PENBR</name>